<sequence length="230" mass="26218">MFRPTSLEKKKISWKHVIGSTLAYWYTVFLGWTTRIYWFKSEEALRFEKEGQNYIFAVWHNQQLFLLYPYRGQKICALISLSDDGEYIARCLPKFGMKAVRGSTTRGGVRALIKLKNIAEAGYHPMLTPDGPRGPIYKVQHGILFLALKTGLPIIPVGTALSHKIKVGSWDKMRVPLPFGKTALTYGKAVYVKSDADMETAALELEKQLNWATDQSERFINHKPFDNTKA</sequence>
<dbReference type="Proteomes" id="UP000196368">
    <property type="component" value="Unassembled WGS sequence"/>
</dbReference>
<comment type="caution">
    <text evidence="3">The sequence shown here is derived from an EMBL/GenBank/DDBJ whole genome shotgun (WGS) entry which is preliminary data.</text>
</comment>
<organism evidence="3 4">
    <name type="scientific">Candidatus Avelusimicrobium gallicola</name>
    <dbReference type="NCBI Taxonomy" id="2562704"/>
    <lineage>
        <taxon>Bacteria</taxon>
        <taxon>Pseudomonadati</taxon>
        <taxon>Elusimicrobiota</taxon>
        <taxon>Elusimicrobia</taxon>
        <taxon>Elusimicrobiales</taxon>
        <taxon>Elusimicrobiaceae</taxon>
        <taxon>Candidatus Avelusimicrobium</taxon>
    </lineage>
</organism>
<proteinExistence type="predicted"/>
<evidence type="ECO:0000313" key="4">
    <source>
        <dbReference type="Proteomes" id="UP000196368"/>
    </source>
</evidence>
<reference evidence="4" key="1">
    <citation type="submission" date="2017-04" db="EMBL/GenBank/DDBJ databases">
        <title>Function of individual gut microbiota members based on whole genome sequencing of pure cultures obtained from chicken caecum.</title>
        <authorList>
            <person name="Medvecky M."/>
            <person name="Cejkova D."/>
            <person name="Polansky O."/>
            <person name="Karasova D."/>
            <person name="Kubasova T."/>
            <person name="Cizek A."/>
            <person name="Rychlik I."/>
        </authorList>
    </citation>
    <scope>NUCLEOTIDE SEQUENCE [LARGE SCALE GENOMIC DNA]</scope>
    <source>
        <strain evidence="4">An273</strain>
    </source>
</reference>
<keyword evidence="1" id="KW-0472">Membrane</keyword>
<keyword evidence="1" id="KW-0812">Transmembrane</keyword>
<dbReference type="RefSeq" id="WP_087288069.1">
    <property type="nucleotide sequence ID" value="NZ_NFJD01000002.1"/>
</dbReference>
<dbReference type="CDD" id="cd07983">
    <property type="entry name" value="LPLAT_DUF374-like"/>
    <property type="match status" value="1"/>
</dbReference>
<dbReference type="Pfam" id="PF04028">
    <property type="entry name" value="DUF374"/>
    <property type="match status" value="1"/>
</dbReference>
<evidence type="ECO:0000259" key="2">
    <source>
        <dbReference type="Pfam" id="PF04028"/>
    </source>
</evidence>
<keyword evidence="1" id="KW-1133">Transmembrane helix</keyword>
<accession>A0A1Y4DNI5</accession>
<feature type="domain" description="DUF374" evidence="2">
    <location>
        <begin position="69"/>
        <end position="135"/>
    </location>
</feature>
<dbReference type="AlphaFoldDB" id="A0A1Y4DNI5"/>
<name>A0A1Y4DNI5_9BACT</name>
<dbReference type="EMBL" id="NFJD01000002">
    <property type="protein sequence ID" value="OUO56961.1"/>
    <property type="molecule type" value="Genomic_DNA"/>
</dbReference>
<keyword evidence="4" id="KW-1185">Reference proteome</keyword>
<evidence type="ECO:0000256" key="1">
    <source>
        <dbReference type="SAM" id="Phobius"/>
    </source>
</evidence>
<protein>
    <recommendedName>
        <fullName evidence="2">DUF374 domain-containing protein</fullName>
    </recommendedName>
</protein>
<evidence type="ECO:0000313" key="3">
    <source>
        <dbReference type="EMBL" id="OUO56961.1"/>
    </source>
</evidence>
<dbReference type="InterPro" id="IPR007172">
    <property type="entry name" value="DUF374"/>
</dbReference>
<feature type="transmembrane region" description="Helical" evidence="1">
    <location>
        <begin position="21"/>
        <end position="39"/>
    </location>
</feature>
<gene>
    <name evidence="3" type="ORF">B5F75_03700</name>
</gene>
<dbReference type="OrthoDB" id="9810508at2"/>